<dbReference type="SUPFAM" id="SSF48498">
    <property type="entry name" value="Tetracyclin repressor-like, C-terminal domain"/>
    <property type="match status" value="1"/>
</dbReference>
<dbReference type="GO" id="GO:0003677">
    <property type="term" value="F:DNA binding"/>
    <property type="evidence" value="ECO:0007669"/>
    <property type="project" value="UniProtKB-UniRule"/>
</dbReference>
<dbReference type="InterPro" id="IPR009057">
    <property type="entry name" value="Homeodomain-like_sf"/>
</dbReference>
<dbReference type="InterPro" id="IPR001647">
    <property type="entry name" value="HTH_TetR"/>
</dbReference>
<dbReference type="EMBL" id="CP014164">
    <property type="protein sequence ID" value="AMC00202.1"/>
    <property type="molecule type" value="Genomic_DNA"/>
</dbReference>
<dbReference type="Gene3D" id="1.10.357.10">
    <property type="entry name" value="Tetracycline Repressor, domain 2"/>
    <property type="match status" value="1"/>
</dbReference>
<gene>
    <name evidence="4" type="ORF">AWM76_00765</name>
</gene>
<dbReference type="AlphaFoldDB" id="A0AAU8UJV5"/>
<evidence type="ECO:0000256" key="2">
    <source>
        <dbReference type="PROSITE-ProRule" id="PRU00335"/>
    </source>
</evidence>
<evidence type="ECO:0000259" key="3">
    <source>
        <dbReference type="PROSITE" id="PS50977"/>
    </source>
</evidence>
<accession>A0AAU8UJV5</accession>
<dbReference type="RefSeq" id="WP_003140913.1">
    <property type="nucleotide sequence ID" value="NZ_CP014164.1"/>
</dbReference>
<keyword evidence="1 2" id="KW-0238">DNA-binding</keyword>
<dbReference type="InterPro" id="IPR036271">
    <property type="entry name" value="Tet_transcr_reg_TetR-rel_C_sf"/>
</dbReference>
<dbReference type="Pfam" id="PF00440">
    <property type="entry name" value="TetR_N"/>
    <property type="match status" value="1"/>
</dbReference>
<evidence type="ECO:0000313" key="5">
    <source>
        <dbReference type="Proteomes" id="UP000066986"/>
    </source>
</evidence>
<protein>
    <submittedName>
        <fullName evidence="4">TetR family transcriptional regulator</fullName>
    </submittedName>
</protein>
<dbReference type="Proteomes" id="UP000066986">
    <property type="component" value="Chromosome"/>
</dbReference>
<evidence type="ECO:0000313" key="4">
    <source>
        <dbReference type="EMBL" id="AMC00202.1"/>
    </source>
</evidence>
<dbReference type="KEGG" id="avs:AWM76_00765"/>
<dbReference type="SUPFAM" id="SSF46689">
    <property type="entry name" value="Homeodomain-like"/>
    <property type="match status" value="1"/>
</dbReference>
<reference evidence="5" key="2">
    <citation type="submission" date="2016-01" db="EMBL/GenBank/DDBJ databases">
        <title>Six Aerococcus type strain genome sequencing and assembly using PacBio and Illumina Hiseq.</title>
        <authorList>
            <person name="Carkaci D."/>
            <person name="Dargis R."/>
            <person name="Nielsen X.C."/>
            <person name="Skovgaard O."/>
            <person name="Fuursted K."/>
            <person name="Christensen J.J."/>
        </authorList>
    </citation>
    <scope>NUCLEOTIDE SEQUENCE [LARGE SCALE GENOMIC DNA]</scope>
    <source>
        <strain evidence="5">CCUG4311</strain>
    </source>
</reference>
<reference evidence="4 5" key="1">
    <citation type="journal article" date="2016" name="Genome Announc.">
        <title>Complete Genome Sequences of Aerococcus christensenii CCUG 28831T, Aerococcus sanguinicola CCUG 43001T, Aerococcus urinae CCUG 36881T, Aerococcus urinaeequi CCUG 28094T, Aerococcus urinaehominis CCUG 42038 BT, and Aerococcus viridans CCUG 4311T.</title>
        <authorList>
            <person name="Carkaci D."/>
            <person name="Dargis R."/>
            <person name="Nielsen X.C."/>
            <person name="Skovgaard O."/>
            <person name="Fuursted K."/>
            <person name="Christensen J.J."/>
        </authorList>
    </citation>
    <scope>NUCLEOTIDE SEQUENCE [LARGE SCALE GENOMIC DNA]</scope>
    <source>
        <strain evidence="4 5">CCUG4311</strain>
    </source>
</reference>
<name>A0AAU8UJV5_9LACT</name>
<feature type="DNA-binding region" description="H-T-H motif" evidence="2">
    <location>
        <begin position="30"/>
        <end position="49"/>
    </location>
</feature>
<feature type="domain" description="HTH tetR-type" evidence="3">
    <location>
        <begin position="7"/>
        <end position="67"/>
    </location>
</feature>
<dbReference type="PROSITE" id="PS50977">
    <property type="entry name" value="HTH_TETR_2"/>
    <property type="match status" value="1"/>
</dbReference>
<dbReference type="GeneID" id="32029441"/>
<proteinExistence type="predicted"/>
<organism evidence="4 5">
    <name type="scientific">Aerococcus viridans</name>
    <dbReference type="NCBI Taxonomy" id="1377"/>
    <lineage>
        <taxon>Bacteria</taxon>
        <taxon>Bacillati</taxon>
        <taxon>Bacillota</taxon>
        <taxon>Bacilli</taxon>
        <taxon>Lactobacillales</taxon>
        <taxon>Aerococcaceae</taxon>
        <taxon>Aerococcus</taxon>
    </lineage>
</organism>
<evidence type="ECO:0000256" key="1">
    <source>
        <dbReference type="ARBA" id="ARBA00023125"/>
    </source>
</evidence>
<dbReference type="PRINTS" id="PR00455">
    <property type="entry name" value="HTHTETR"/>
</dbReference>
<sequence>MNSEKFQDRNNNILLTAEKIINEKGYFKFRMEDVSDTLQIAKGTLYNHYKSKELLLFDLVYPKLNNLLDELININSLPICFEQKFQTTIETMIYSQYHQFLLFSYSDVATLFQDENQILMVNIQNQLINEFNKLIQSGFEEGKISDEFSEDFLSHQLLSVLNPLLHSLLVSDSNKMQLDEFIHQTSLILLKGMGV</sequence>